<organism evidence="2 3">
    <name type="scientific">Ahniella affigens</name>
    <dbReference type="NCBI Taxonomy" id="2021234"/>
    <lineage>
        <taxon>Bacteria</taxon>
        <taxon>Pseudomonadati</taxon>
        <taxon>Pseudomonadota</taxon>
        <taxon>Gammaproteobacteria</taxon>
        <taxon>Lysobacterales</taxon>
        <taxon>Rhodanobacteraceae</taxon>
        <taxon>Ahniella</taxon>
    </lineage>
</organism>
<reference evidence="2 3" key="1">
    <citation type="submission" date="2018-03" db="EMBL/GenBank/DDBJ databases">
        <title>Ahniella affigens gen. nov., sp. nov., a gammaproteobacterium isolated from sandy soil near a stream.</title>
        <authorList>
            <person name="Ko Y."/>
            <person name="Kim J.-H."/>
        </authorList>
    </citation>
    <scope>NUCLEOTIDE SEQUENCE [LARGE SCALE GENOMIC DNA]</scope>
    <source>
        <strain evidence="2 3">D13</strain>
    </source>
</reference>
<dbReference type="KEGG" id="xba:C7S18_23105"/>
<dbReference type="InterPro" id="IPR001173">
    <property type="entry name" value="Glyco_trans_2-like"/>
</dbReference>
<accession>A0A2P1PYH5</accession>
<dbReference type="Gene3D" id="3.90.550.10">
    <property type="entry name" value="Spore Coat Polysaccharide Biosynthesis Protein SpsA, Chain A"/>
    <property type="match status" value="1"/>
</dbReference>
<dbReference type="Proteomes" id="UP000241074">
    <property type="component" value="Chromosome"/>
</dbReference>
<evidence type="ECO:0000313" key="2">
    <source>
        <dbReference type="EMBL" id="AVP99888.1"/>
    </source>
</evidence>
<reference evidence="2 3" key="2">
    <citation type="submission" date="2018-03" db="EMBL/GenBank/DDBJ databases">
        <authorList>
            <person name="Keele B.F."/>
        </authorList>
    </citation>
    <scope>NUCLEOTIDE SEQUENCE [LARGE SCALE GENOMIC DNA]</scope>
    <source>
        <strain evidence="2 3">D13</strain>
    </source>
</reference>
<dbReference type="GO" id="GO:0016758">
    <property type="term" value="F:hexosyltransferase activity"/>
    <property type="evidence" value="ECO:0007669"/>
    <property type="project" value="UniProtKB-ARBA"/>
</dbReference>
<dbReference type="Pfam" id="PF00535">
    <property type="entry name" value="Glycos_transf_2"/>
    <property type="match status" value="1"/>
</dbReference>
<dbReference type="AlphaFoldDB" id="A0A2P1PYH5"/>
<dbReference type="SUPFAM" id="SSF53448">
    <property type="entry name" value="Nucleotide-diphospho-sugar transferases"/>
    <property type="match status" value="1"/>
</dbReference>
<protein>
    <recommendedName>
        <fullName evidence="1">Glycosyltransferase 2-like domain-containing protein</fullName>
    </recommendedName>
</protein>
<dbReference type="InterPro" id="IPR029044">
    <property type="entry name" value="Nucleotide-diphossugar_trans"/>
</dbReference>
<dbReference type="PANTHER" id="PTHR22916">
    <property type="entry name" value="GLYCOSYLTRANSFERASE"/>
    <property type="match status" value="1"/>
</dbReference>
<dbReference type="RefSeq" id="WP_106893807.1">
    <property type="nucleotide sequence ID" value="NZ_CP027860.1"/>
</dbReference>
<sequence length="346" mass="37652">MIVSVIVPAFNRLGPLRDTLQTAHRALAEVAKHGLGNGELILVDDGSTPALDSVDLPVADVVGVSQHILRQTNSGSIVARQTGLAAARGRYVQFLDSDDLLAPEKLSLQIAAMEATGATASFGTLVDASKQADGRLEFAPANERAARILTPAQWLLSEQPAPHVPMFRRDAIADAIARPILPLQRRADAAGDIWLYLNCALMPGVAVEVPLARAAIGVHDELRYSLQWEKLAYTSLLLMEAFMAETASRNDATVARQLLGVAAFRSWRRLPIDFAASYQRRLLSIYRAAPKGPLAELDGRRFGQIAGLIGPMPAAQLLRRWRNHRYASCRSVDDATLQRIVESCQP</sequence>
<evidence type="ECO:0000259" key="1">
    <source>
        <dbReference type="Pfam" id="PF00535"/>
    </source>
</evidence>
<name>A0A2P1PYH5_9GAMM</name>
<dbReference type="OrthoDB" id="9801954at2"/>
<dbReference type="EMBL" id="CP027860">
    <property type="protein sequence ID" value="AVP99888.1"/>
    <property type="molecule type" value="Genomic_DNA"/>
</dbReference>
<evidence type="ECO:0000313" key="3">
    <source>
        <dbReference type="Proteomes" id="UP000241074"/>
    </source>
</evidence>
<gene>
    <name evidence="2" type="ORF">C7S18_23105</name>
</gene>
<dbReference type="PANTHER" id="PTHR22916:SF3">
    <property type="entry name" value="UDP-GLCNAC:BETAGAL BETA-1,3-N-ACETYLGLUCOSAMINYLTRANSFERASE-LIKE PROTEIN 1"/>
    <property type="match status" value="1"/>
</dbReference>
<proteinExistence type="predicted"/>
<feature type="domain" description="Glycosyltransferase 2-like" evidence="1">
    <location>
        <begin position="4"/>
        <end position="129"/>
    </location>
</feature>
<keyword evidence="3" id="KW-1185">Reference proteome</keyword>
<dbReference type="CDD" id="cd00761">
    <property type="entry name" value="Glyco_tranf_GTA_type"/>
    <property type="match status" value="1"/>
</dbReference>